<sequence>MAVADLLGPGRPERPGAQRGPRAEPAPQAQSQSQSQPQPQPQAQTQSPHLDALGAQGAFRARKRATVTDVCGAPVAELSLVPSLFVDRTVKALHRARPMDADQRIAAIGRAAELFATADVAGQSVAAYEHTVSRVGGVPLSVVRATTQNIRARLGRVYDSLTQARPAGTAEHWSSPLTRTGRAVWTRRGETFAVLAAGNHPGTHSLWPEALALGYRVAVRPSRREPFTPYRLINALREAGFGDDRIAFLPTDHAEADTLLRAADRSLVYGGEDVVRKYGGNPDVLLQGPGRSKILVTADTDWRPYLDTITASVAGHGGTGCVNTTTVLVEGDPAPLAEALADRLAALPVLPPEDDRAVLPVQNAATAHALEAHLLTQAAGTRAWLGGDGVAADLGDGSAVLTPAVHQLDRADAPQAGVELPFPCVWVAPWNRADGIAPLRGSLVVTALTTDEQLLDELIAEPTIGNVHAGDHPTYWMGPGLPHDGYLAEFLMRSKTVIRD</sequence>
<evidence type="ECO:0000256" key="2">
    <source>
        <dbReference type="SAM" id="MobiDB-lite"/>
    </source>
</evidence>
<keyword evidence="5" id="KW-1185">Reference proteome</keyword>
<dbReference type="Proteomes" id="UP001199054">
    <property type="component" value="Unassembled WGS sequence"/>
</dbReference>
<dbReference type="Pfam" id="PF00171">
    <property type="entry name" value="Aldedh"/>
    <property type="match status" value="1"/>
</dbReference>
<evidence type="ECO:0000256" key="1">
    <source>
        <dbReference type="ARBA" id="ARBA00023002"/>
    </source>
</evidence>
<feature type="region of interest" description="Disordered" evidence="2">
    <location>
        <begin position="1"/>
        <end position="47"/>
    </location>
</feature>
<dbReference type="InterPro" id="IPR016161">
    <property type="entry name" value="Ald_DH/histidinol_DH"/>
</dbReference>
<organism evidence="4 5">
    <name type="scientific">Streptomyces antimicrobicus</name>
    <dbReference type="NCBI Taxonomy" id="2883108"/>
    <lineage>
        <taxon>Bacteria</taxon>
        <taxon>Bacillati</taxon>
        <taxon>Actinomycetota</taxon>
        <taxon>Actinomycetes</taxon>
        <taxon>Kitasatosporales</taxon>
        <taxon>Streptomycetaceae</taxon>
        <taxon>Streptomyces</taxon>
    </lineage>
</organism>
<evidence type="ECO:0000259" key="3">
    <source>
        <dbReference type="Pfam" id="PF00171"/>
    </source>
</evidence>
<feature type="compositionally biased region" description="Low complexity" evidence="2">
    <location>
        <begin position="25"/>
        <end position="47"/>
    </location>
</feature>
<reference evidence="4 5" key="1">
    <citation type="submission" date="2021-10" db="EMBL/GenBank/DDBJ databases">
        <title>Streptomyces sp. strain SMC 277, a novel streptomycete isolated from soil.</title>
        <authorList>
            <person name="Chanama M."/>
        </authorList>
    </citation>
    <scope>NUCLEOTIDE SEQUENCE [LARGE SCALE GENOMIC DNA]</scope>
    <source>
        <strain evidence="4 5">SMC 277</strain>
    </source>
</reference>
<gene>
    <name evidence="4" type="ORF">LG632_14420</name>
</gene>
<dbReference type="Gene3D" id="3.40.605.10">
    <property type="entry name" value="Aldehyde Dehydrogenase, Chain A, domain 1"/>
    <property type="match status" value="1"/>
</dbReference>
<evidence type="ECO:0000313" key="4">
    <source>
        <dbReference type="EMBL" id="MCB5180572.1"/>
    </source>
</evidence>
<feature type="domain" description="Aldehyde dehydrogenase" evidence="3">
    <location>
        <begin position="192"/>
        <end position="431"/>
    </location>
</feature>
<evidence type="ECO:0000313" key="5">
    <source>
        <dbReference type="Proteomes" id="UP001199054"/>
    </source>
</evidence>
<dbReference type="Gene3D" id="3.40.309.10">
    <property type="entry name" value="Aldehyde Dehydrogenase, Chain A, domain 2"/>
    <property type="match status" value="1"/>
</dbReference>
<dbReference type="EMBL" id="JAJAUY010000047">
    <property type="protein sequence ID" value="MCB5180572.1"/>
    <property type="molecule type" value="Genomic_DNA"/>
</dbReference>
<dbReference type="InterPro" id="IPR016162">
    <property type="entry name" value="Ald_DH_N"/>
</dbReference>
<comment type="caution">
    <text evidence="4">The sequence shown here is derived from an EMBL/GenBank/DDBJ whole genome shotgun (WGS) entry which is preliminary data.</text>
</comment>
<accession>A0ABS8B7J6</accession>
<keyword evidence="1" id="KW-0560">Oxidoreductase</keyword>
<dbReference type="InterPro" id="IPR016163">
    <property type="entry name" value="Ald_DH_C"/>
</dbReference>
<dbReference type="RefSeq" id="WP_226727447.1">
    <property type="nucleotide sequence ID" value="NZ_JAJAUY010000047.1"/>
</dbReference>
<protein>
    <submittedName>
        <fullName evidence="4">Aldehyde dehydrogenase family protein</fullName>
    </submittedName>
</protein>
<proteinExistence type="predicted"/>
<name>A0ABS8B7J6_9ACTN</name>
<dbReference type="InterPro" id="IPR015590">
    <property type="entry name" value="Aldehyde_DH_dom"/>
</dbReference>
<dbReference type="SUPFAM" id="SSF53720">
    <property type="entry name" value="ALDH-like"/>
    <property type="match status" value="1"/>
</dbReference>